<reference evidence="1 2" key="1">
    <citation type="journal article" date="2018" name="Nat. Biotechnol.">
        <title>A standardized bacterial taxonomy based on genome phylogeny substantially revises the tree of life.</title>
        <authorList>
            <person name="Parks D.H."/>
            <person name="Chuvochina M."/>
            <person name="Waite D.W."/>
            <person name="Rinke C."/>
            <person name="Skarshewski A."/>
            <person name="Chaumeil P.A."/>
            <person name="Hugenholtz P."/>
        </authorList>
    </citation>
    <scope>NUCLEOTIDE SEQUENCE [LARGE SCALE GENOMIC DNA]</scope>
    <source>
        <strain evidence="1">UBA9015</strain>
    </source>
</reference>
<dbReference type="Proteomes" id="UP000262699">
    <property type="component" value="Unassembled WGS sequence"/>
</dbReference>
<organism evidence="1 2">
    <name type="scientific">Sphingomonas bacterium</name>
    <dbReference type="NCBI Taxonomy" id="1895847"/>
    <lineage>
        <taxon>Bacteria</taxon>
        <taxon>Pseudomonadati</taxon>
        <taxon>Pseudomonadota</taxon>
        <taxon>Alphaproteobacteria</taxon>
        <taxon>Sphingomonadales</taxon>
        <taxon>Sphingomonadaceae</taxon>
        <taxon>Sphingomonas</taxon>
    </lineage>
</organism>
<accession>A0A3D0WAS2</accession>
<dbReference type="EMBL" id="DOYJ01000186">
    <property type="protein sequence ID" value="HCB75835.1"/>
    <property type="molecule type" value="Genomic_DNA"/>
</dbReference>
<sequence length="414" mass="44550">MAPPRASRRHAARPARSNAEWAARGALALVAAGLAWISVSHSLALILKDKVPAHAHALAPWDGQITARLAGQRFVETQEGGIDSQTAQLARQALRQDPMAISALSTLGLQAQLRQDIAAARRLFAYSQRLSRRDLQTQLWAIEDSVARGDIPAVLSHYDIALRTSRNAPDLLFPVLGSAIEDQAIRTSLARMLLTRPAWSLAFVSYAAESSVDANATASLLASLVRGGYRVPDAAVAQTIDKLISAGAIDAAWRFYQVARGAVDRRRSRDPRFESEFTTPSVFDWQTPDTVGVSSSIQRGQRGGMVEFGAPPSVGGPVLQQRQFLPPGRYRLSGRSVAIDQNVSALPFWTLVCANGRSLGRVVVPPSPNRGGTFEGIFSVPADCPSQTLSLVLQPSDDIAGVSGRIERAQLEPL</sequence>
<evidence type="ECO:0000313" key="1">
    <source>
        <dbReference type="EMBL" id="HCB75835.1"/>
    </source>
</evidence>
<evidence type="ECO:0000313" key="2">
    <source>
        <dbReference type="Proteomes" id="UP000262699"/>
    </source>
</evidence>
<dbReference type="AlphaFoldDB" id="A0A3D0WAS2"/>
<proteinExistence type="predicted"/>
<comment type="caution">
    <text evidence="1">The sequence shown here is derived from an EMBL/GenBank/DDBJ whole genome shotgun (WGS) entry which is preliminary data.</text>
</comment>
<gene>
    <name evidence="1" type="ORF">DEP91_06630</name>
</gene>
<name>A0A3D0WAS2_9SPHN</name>
<protein>
    <submittedName>
        <fullName evidence="1">Uncharacterized protein</fullName>
    </submittedName>
</protein>